<proteinExistence type="predicted"/>
<keyword evidence="2" id="KW-1185">Reference proteome</keyword>
<comment type="caution">
    <text evidence="1">The sequence shown here is derived from an EMBL/GenBank/DDBJ whole genome shotgun (WGS) entry which is preliminary data.</text>
</comment>
<evidence type="ECO:0008006" key="3">
    <source>
        <dbReference type="Google" id="ProtNLM"/>
    </source>
</evidence>
<reference evidence="1 2" key="1">
    <citation type="submission" date="2024-04" db="EMBL/GenBank/DDBJ databases">
        <title>Tritrichomonas musculus Genome.</title>
        <authorList>
            <person name="Alves-Ferreira E."/>
            <person name="Grigg M."/>
            <person name="Lorenzi H."/>
            <person name="Galac M."/>
        </authorList>
    </citation>
    <scope>NUCLEOTIDE SEQUENCE [LARGE SCALE GENOMIC DNA]</scope>
    <source>
        <strain evidence="1 2">EAF2021</strain>
    </source>
</reference>
<dbReference type="EMBL" id="JAPFFF010000013">
    <property type="protein sequence ID" value="KAK8871720.1"/>
    <property type="molecule type" value="Genomic_DNA"/>
</dbReference>
<accession>A0ABR2J3R9</accession>
<organism evidence="1 2">
    <name type="scientific">Tritrichomonas musculus</name>
    <dbReference type="NCBI Taxonomy" id="1915356"/>
    <lineage>
        <taxon>Eukaryota</taxon>
        <taxon>Metamonada</taxon>
        <taxon>Parabasalia</taxon>
        <taxon>Tritrichomonadida</taxon>
        <taxon>Tritrichomonadidae</taxon>
        <taxon>Tritrichomonas</taxon>
    </lineage>
</organism>
<sequence length="222" mass="26002">MKNVSSVFQYNPNEKIFEYSYLMSEKVILEKEKLDNNSNIRQFLDDSMQNIDSENQNANIIESDNNESNEDSTLHQNFKNIYSQIKKVKFESILNSSLFDGMNEIAEKFIVNLPSDLKIEYSEEEIHDLLDEWSLGPTLNLPFHYDLKKYKPVDFWKRIITHSRWRVLGKLGLRIVSIGTSEANCERFISRQRDVTGMHGARFNCDTIEARLQIYSSSQLIE</sequence>
<dbReference type="Proteomes" id="UP001470230">
    <property type="component" value="Unassembled WGS sequence"/>
</dbReference>
<evidence type="ECO:0000313" key="1">
    <source>
        <dbReference type="EMBL" id="KAK8871720.1"/>
    </source>
</evidence>
<gene>
    <name evidence="1" type="ORF">M9Y10_007460</name>
</gene>
<name>A0ABR2J3R9_9EUKA</name>
<evidence type="ECO:0000313" key="2">
    <source>
        <dbReference type="Proteomes" id="UP001470230"/>
    </source>
</evidence>
<protein>
    <recommendedName>
        <fullName evidence="3">Initiator binding domain-containing protein</fullName>
    </recommendedName>
</protein>